<proteinExistence type="predicted"/>
<evidence type="ECO:0000313" key="2">
    <source>
        <dbReference type="Proteomes" id="UP000277204"/>
    </source>
</evidence>
<sequence>MVFTVVKLSDGGCTKNSTIKWFLSLIVLKFVNSVSRICITNGGTMFLLLTHVFNSSFDGI</sequence>
<accession>A0A183LYD6</accession>
<gene>
    <name evidence="1" type="ORF">SMRZ_LOCUS8811</name>
</gene>
<dbReference type="Proteomes" id="UP000277204">
    <property type="component" value="Unassembled WGS sequence"/>
</dbReference>
<evidence type="ECO:0000313" key="1">
    <source>
        <dbReference type="EMBL" id="VDO83396.1"/>
    </source>
</evidence>
<organism evidence="1 2">
    <name type="scientific">Schistosoma margrebowiei</name>
    <dbReference type="NCBI Taxonomy" id="48269"/>
    <lineage>
        <taxon>Eukaryota</taxon>
        <taxon>Metazoa</taxon>
        <taxon>Spiralia</taxon>
        <taxon>Lophotrochozoa</taxon>
        <taxon>Platyhelminthes</taxon>
        <taxon>Trematoda</taxon>
        <taxon>Digenea</taxon>
        <taxon>Strigeidida</taxon>
        <taxon>Schistosomatoidea</taxon>
        <taxon>Schistosomatidae</taxon>
        <taxon>Schistosoma</taxon>
    </lineage>
</organism>
<dbReference type="AlphaFoldDB" id="A0A183LYD6"/>
<protein>
    <submittedName>
        <fullName evidence="1">Uncharacterized protein</fullName>
    </submittedName>
</protein>
<reference evidence="1 2" key="1">
    <citation type="submission" date="2018-11" db="EMBL/GenBank/DDBJ databases">
        <authorList>
            <consortium name="Pathogen Informatics"/>
        </authorList>
    </citation>
    <scope>NUCLEOTIDE SEQUENCE [LARGE SCALE GENOMIC DNA]</scope>
    <source>
        <strain evidence="1 2">Zambia</strain>
    </source>
</reference>
<dbReference type="EMBL" id="UZAI01003954">
    <property type="protein sequence ID" value="VDO83396.1"/>
    <property type="molecule type" value="Genomic_DNA"/>
</dbReference>
<name>A0A183LYD6_9TREM</name>
<keyword evidence="2" id="KW-1185">Reference proteome</keyword>